<reference evidence="1" key="1">
    <citation type="submission" date="2021-03" db="EMBL/GenBank/DDBJ databases">
        <authorList>
            <person name="Bekaert M."/>
        </authorList>
    </citation>
    <scope>NUCLEOTIDE SEQUENCE</scope>
</reference>
<sequence>MHDSIGSEERWAKDCLLDLKNDGLEVQEITTDPDSSAFRAAESLFKAGLKEIMPARLVSEKDKMLKRFALDMAARCQAEYNAAFDKFNMDSARVKFTYHMNSLKTWTEKSAYLKNNFKLNKSENTAALLRECVKYRLGPTMLNRTCKNTNTQKAEATNRAIRATVPSNVTFTRNYKGRVHTAIHNVNNGPGESIVKLCKAAGVPINQEVVLPTGLKNIQQHNEKHKLYKQSKQYTDQRCSKKHELYKIYDEYQEEKDYEKNKLLPTKRLAAKQPQEYSFAKKLRSRHVKNK</sequence>
<comment type="caution">
    <text evidence="1">The sequence shown here is derived from an EMBL/GenBank/DDBJ whole genome shotgun (WGS) entry which is preliminary data.</text>
</comment>
<dbReference type="Proteomes" id="UP000683360">
    <property type="component" value="Unassembled WGS sequence"/>
</dbReference>
<organism evidence="1 2">
    <name type="scientific">Mytilus edulis</name>
    <name type="common">Blue mussel</name>
    <dbReference type="NCBI Taxonomy" id="6550"/>
    <lineage>
        <taxon>Eukaryota</taxon>
        <taxon>Metazoa</taxon>
        <taxon>Spiralia</taxon>
        <taxon>Lophotrochozoa</taxon>
        <taxon>Mollusca</taxon>
        <taxon>Bivalvia</taxon>
        <taxon>Autobranchia</taxon>
        <taxon>Pteriomorphia</taxon>
        <taxon>Mytilida</taxon>
        <taxon>Mytiloidea</taxon>
        <taxon>Mytilidae</taxon>
        <taxon>Mytilinae</taxon>
        <taxon>Mytilus</taxon>
    </lineage>
</organism>
<dbReference type="EMBL" id="CAJPWZ010003090">
    <property type="protein sequence ID" value="CAG2251507.1"/>
    <property type="molecule type" value="Genomic_DNA"/>
</dbReference>
<dbReference type="OrthoDB" id="6122456at2759"/>
<keyword evidence="2" id="KW-1185">Reference proteome</keyword>
<proteinExistence type="predicted"/>
<accession>A0A8S3UZV7</accession>
<evidence type="ECO:0000313" key="2">
    <source>
        <dbReference type="Proteomes" id="UP000683360"/>
    </source>
</evidence>
<evidence type="ECO:0000313" key="1">
    <source>
        <dbReference type="EMBL" id="CAG2251507.1"/>
    </source>
</evidence>
<protein>
    <submittedName>
        <fullName evidence="1">Uncharacterized protein</fullName>
    </submittedName>
</protein>
<dbReference type="AlphaFoldDB" id="A0A8S3UZV7"/>
<name>A0A8S3UZV7_MYTED</name>
<gene>
    <name evidence="1" type="ORF">MEDL_63117</name>
</gene>